<dbReference type="EMBL" id="FLUL01000001">
    <property type="protein sequence ID" value="SBW01354.1"/>
    <property type="molecule type" value="Genomic_DNA"/>
</dbReference>
<gene>
    <name evidence="1" type="ORF">KL86DYS2_12016</name>
</gene>
<proteinExistence type="predicted"/>
<sequence>MIRIQFIDRDIFKNNITFMFIHLIHWKKMKKMKNKTINNTTYYQKNKRFDISNPLTG</sequence>
<name>A0A212JPG2_9BACT</name>
<evidence type="ECO:0000313" key="1">
    <source>
        <dbReference type="EMBL" id="SBW01354.1"/>
    </source>
</evidence>
<dbReference type="AlphaFoldDB" id="A0A212JPG2"/>
<accession>A0A212JPG2</accession>
<reference evidence="1" key="1">
    <citation type="submission" date="2016-04" db="EMBL/GenBank/DDBJ databases">
        <authorList>
            <person name="Evans L.H."/>
            <person name="Alamgir A."/>
            <person name="Owens N."/>
            <person name="Weber N.D."/>
            <person name="Virtaneva K."/>
            <person name="Barbian K."/>
            <person name="Babar A."/>
            <person name="Rosenke K."/>
        </authorList>
    </citation>
    <scope>NUCLEOTIDE SEQUENCE</scope>
    <source>
        <strain evidence="1">86-2</strain>
    </source>
</reference>
<organism evidence="1">
    <name type="scientific">uncultured Dysgonomonas sp</name>
    <dbReference type="NCBI Taxonomy" id="206096"/>
    <lineage>
        <taxon>Bacteria</taxon>
        <taxon>Pseudomonadati</taxon>
        <taxon>Bacteroidota</taxon>
        <taxon>Bacteroidia</taxon>
        <taxon>Bacteroidales</taxon>
        <taxon>Dysgonomonadaceae</taxon>
        <taxon>Dysgonomonas</taxon>
        <taxon>environmental samples</taxon>
    </lineage>
</organism>
<protein>
    <submittedName>
        <fullName evidence="1">Uncharacterized protein</fullName>
    </submittedName>
</protein>